<keyword evidence="5 6" id="KW-0472">Membrane</keyword>
<dbReference type="GO" id="GO:0035435">
    <property type="term" value="P:phosphate ion transmembrane transport"/>
    <property type="evidence" value="ECO:0007669"/>
    <property type="project" value="TreeGrafter"/>
</dbReference>
<evidence type="ECO:0000313" key="7">
    <source>
        <dbReference type="EMBL" id="RDE50263.1"/>
    </source>
</evidence>
<sequence length="495" mass="52512">MDPTIFLYLSSGLFLGWSLGANDAANVFGTAVASRMVKFRTAAIILTIGVIAGAIVSGAGAAHTLSKLGAINALGGAFMVAFSAAAVVAWMTIVGLPVSTTQAVVGAIIGWNLFTGSVTDYSVFKTICATWIASPLLTGFFSYFLYKGVLKWLEKAQIHIIRLDALTRIGLVVAGALGAYSLGANNIGNVMGVFIGANPFRDLNAGVFEFSGLQQLFLLGGIAIAVGVFSYAKRVMMTVGTSIAPLTPVAAFVVIISTSLVLFLFASEGLEFALASIGLPTIPLVPVSSSQAVVGGVVGIGLIKNAKNIKWSVVGRIGLAWIQTPVIAALVCYVFLFFLQNVFGQTVYNPSEYRLSNQLLIQHGDAVDAKALSAVVGKNFTTSGALKSAIDKALPDLPYKTSLKLVDDSLVEAITVDPAKFAALEKLNVIGPKRLEALRSLNDKTFTYRWELVQALADGTPEWKLKPNTVLNKPYNKEIQKDLDLVMDAYVAKMK</sequence>
<feature type="transmembrane region" description="Helical" evidence="6">
    <location>
        <begin position="74"/>
        <end position="93"/>
    </location>
</feature>
<evidence type="ECO:0000313" key="8">
    <source>
        <dbReference type="Proteomes" id="UP000253831"/>
    </source>
</evidence>
<dbReference type="GO" id="GO:0005315">
    <property type="term" value="F:phosphate transmembrane transporter activity"/>
    <property type="evidence" value="ECO:0007669"/>
    <property type="project" value="InterPro"/>
</dbReference>
<dbReference type="PANTHER" id="PTHR11101">
    <property type="entry name" value="PHOSPHATE TRANSPORTER"/>
    <property type="match status" value="1"/>
</dbReference>
<dbReference type="InterPro" id="IPR001204">
    <property type="entry name" value="Phos_transporter"/>
</dbReference>
<evidence type="ECO:0000256" key="1">
    <source>
        <dbReference type="ARBA" id="ARBA00004141"/>
    </source>
</evidence>
<feature type="transmembrane region" description="Helical" evidence="6">
    <location>
        <begin position="212"/>
        <end position="231"/>
    </location>
</feature>
<accession>A0A369XJE5</accession>
<evidence type="ECO:0000256" key="5">
    <source>
        <dbReference type="ARBA" id="ARBA00023136"/>
    </source>
</evidence>
<feature type="transmembrane region" description="Helical" evidence="6">
    <location>
        <begin position="243"/>
        <end position="265"/>
    </location>
</feature>
<dbReference type="Pfam" id="PF01384">
    <property type="entry name" value="PHO4"/>
    <property type="match status" value="1"/>
</dbReference>
<protein>
    <recommendedName>
        <fullName evidence="6">Phosphate transporter</fullName>
    </recommendedName>
</protein>
<feature type="transmembrane region" description="Helical" evidence="6">
    <location>
        <begin position="285"/>
        <end position="306"/>
    </location>
</feature>
<dbReference type="EMBL" id="QPGA01000023">
    <property type="protein sequence ID" value="RDE50263.1"/>
    <property type="molecule type" value="Genomic_DNA"/>
</dbReference>
<dbReference type="AlphaFoldDB" id="A0A369XJE5"/>
<proteinExistence type="inferred from homology"/>
<feature type="transmembrane region" description="Helical" evidence="6">
    <location>
        <begin position="165"/>
        <end position="183"/>
    </location>
</feature>
<keyword evidence="3 6" id="KW-0812">Transmembrane</keyword>
<dbReference type="Proteomes" id="UP000253831">
    <property type="component" value="Unassembled WGS sequence"/>
</dbReference>
<evidence type="ECO:0000256" key="6">
    <source>
        <dbReference type="RuleBase" id="RU363058"/>
    </source>
</evidence>
<feature type="transmembrane region" description="Helical" evidence="6">
    <location>
        <begin position="123"/>
        <end position="145"/>
    </location>
</feature>
<comment type="caution">
    <text evidence="7">The sequence shown here is derived from an EMBL/GenBank/DDBJ whole genome shotgun (WGS) entry which is preliminary data.</text>
</comment>
<evidence type="ECO:0000256" key="2">
    <source>
        <dbReference type="ARBA" id="ARBA00022448"/>
    </source>
</evidence>
<organism evidence="7 8">
    <name type="scientific">Candidatus Accumulibacter meliphilus</name>
    <dbReference type="NCBI Taxonomy" id="2211374"/>
    <lineage>
        <taxon>Bacteria</taxon>
        <taxon>Pseudomonadati</taxon>
        <taxon>Pseudomonadota</taxon>
        <taxon>Betaproteobacteria</taxon>
        <taxon>Candidatus Accumulibacter</taxon>
    </lineage>
</organism>
<comment type="subcellular location">
    <subcellularLocation>
        <location evidence="1 6">Membrane</location>
        <topology evidence="1 6">Multi-pass membrane protein</topology>
    </subcellularLocation>
</comment>
<comment type="similarity">
    <text evidence="6">Belongs to the inorganic phosphate transporter (PiT) (TC 2.A.20) family.</text>
</comment>
<dbReference type="RefSeq" id="WP_332355939.1">
    <property type="nucleotide sequence ID" value="NZ_JAZKTZ010000009.1"/>
</dbReference>
<evidence type="ECO:0000256" key="4">
    <source>
        <dbReference type="ARBA" id="ARBA00022989"/>
    </source>
</evidence>
<keyword evidence="6" id="KW-0592">Phosphate transport</keyword>
<evidence type="ECO:0000256" key="3">
    <source>
        <dbReference type="ARBA" id="ARBA00022692"/>
    </source>
</evidence>
<feature type="transmembrane region" description="Helical" evidence="6">
    <location>
        <begin position="318"/>
        <end position="339"/>
    </location>
</feature>
<dbReference type="GO" id="GO:0016020">
    <property type="term" value="C:membrane"/>
    <property type="evidence" value="ECO:0007669"/>
    <property type="project" value="UniProtKB-SubCell"/>
</dbReference>
<feature type="transmembrane region" description="Helical" evidence="6">
    <location>
        <begin position="44"/>
        <end position="62"/>
    </location>
</feature>
<dbReference type="PANTHER" id="PTHR11101:SF80">
    <property type="entry name" value="PHOSPHATE TRANSPORTER"/>
    <property type="match status" value="1"/>
</dbReference>
<keyword evidence="4 6" id="KW-1133">Transmembrane helix</keyword>
<reference evidence="7 8" key="1">
    <citation type="submission" date="2018-05" db="EMBL/GenBank/DDBJ databases">
        <title>Integrated omic analyses show evidence that a Ca. Accumulibacter phosphatis strain performs denitrification under micro-aerobic conditions.</title>
        <authorList>
            <person name="Camejo P.Y."/>
            <person name="Katherine M.D."/>
            <person name="Daniel N.R."/>
        </authorList>
    </citation>
    <scope>NUCLEOTIDE SEQUENCE [LARGE SCALE GENOMIC DNA]</scope>
    <source>
        <strain evidence="7">UW-LDO-IC</strain>
    </source>
</reference>
<gene>
    <name evidence="7" type="ORF">DVS81_12405</name>
</gene>
<keyword evidence="2 6" id="KW-0813">Transport</keyword>
<name>A0A369XJE5_9PROT</name>